<comment type="caution">
    <text evidence="2">The sequence shown here is derived from an EMBL/GenBank/DDBJ whole genome shotgun (WGS) entry which is preliminary data.</text>
</comment>
<feature type="region of interest" description="Disordered" evidence="1">
    <location>
        <begin position="1"/>
        <end position="26"/>
    </location>
</feature>
<reference evidence="2" key="1">
    <citation type="journal article" date="2023" name="G3 (Bethesda)">
        <title>A reference genome for the long-term kleptoplast-retaining sea slug Elysia crispata morphotype clarki.</title>
        <authorList>
            <person name="Eastman K.E."/>
            <person name="Pendleton A.L."/>
            <person name="Shaikh M.A."/>
            <person name="Suttiyut T."/>
            <person name="Ogas R."/>
            <person name="Tomko P."/>
            <person name="Gavelis G."/>
            <person name="Widhalm J.R."/>
            <person name="Wisecaver J.H."/>
        </authorList>
    </citation>
    <scope>NUCLEOTIDE SEQUENCE</scope>
    <source>
        <strain evidence="2">ECLA1</strain>
    </source>
</reference>
<keyword evidence="3" id="KW-1185">Reference proteome</keyword>
<protein>
    <submittedName>
        <fullName evidence="2">Uncharacterized protein</fullName>
    </submittedName>
</protein>
<name>A0AAE0ZM47_9GAST</name>
<accession>A0AAE0ZM47</accession>
<gene>
    <name evidence="2" type="ORF">RRG08_002046</name>
</gene>
<feature type="compositionally biased region" description="Basic and acidic residues" evidence="1">
    <location>
        <begin position="15"/>
        <end position="26"/>
    </location>
</feature>
<dbReference type="AlphaFoldDB" id="A0AAE0ZM47"/>
<evidence type="ECO:0000313" key="3">
    <source>
        <dbReference type="Proteomes" id="UP001283361"/>
    </source>
</evidence>
<evidence type="ECO:0000256" key="1">
    <source>
        <dbReference type="SAM" id="MobiDB-lite"/>
    </source>
</evidence>
<organism evidence="2 3">
    <name type="scientific">Elysia crispata</name>
    <name type="common">lettuce slug</name>
    <dbReference type="NCBI Taxonomy" id="231223"/>
    <lineage>
        <taxon>Eukaryota</taxon>
        <taxon>Metazoa</taxon>
        <taxon>Spiralia</taxon>
        <taxon>Lophotrochozoa</taxon>
        <taxon>Mollusca</taxon>
        <taxon>Gastropoda</taxon>
        <taxon>Heterobranchia</taxon>
        <taxon>Euthyneura</taxon>
        <taxon>Panpulmonata</taxon>
        <taxon>Sacoglossa</taxon>
        <taxon>Placobranchoidea</taxon>
        <taxon>Plakobranchidae</taxon>
        <taxon>Elysia</taxon>
    </lineage>
</organism>
<dbReference type="Proteomes" id="UP001283361">
    <property type="component" value="Unassembled WGS sequence"/>
</dbReference>
<proteinExistence type="predicted"/>
<evidence type="ECO:0000313" key="2">
    <source>
        <dbReference type="EMBL" id="KAK3770997.1"/>
    </source>
</evidence>
<dbReference type="EMBL" id="JAWDGP010003778">
    <property type="protein sequence ID" value="KAK3770997.1"/>
    <property type="molecule type" value="Genomic_DNA"/>
</dbReference>
<sequence length="127" mass="14355">MEEEHGNPQTPDYTGCHEEGRQVEHDNGNRGIAALSATYAAIENTHRALSDSTMLQPSNLGDVNRKKFRKPFRAMTSLAGLKQSFLCDAVLRVGWSKRFLTGSWFNSVFARNTRTPDQKFELRHTSL</sequence>